<gene>
    <name evidence="2" type="ORF">RRG08_056818</name>
</gene>
<sequence>MNDRVLRPALSGRNLGPGKSSSERWEALGISSSSPPAVPCFMHLLFRARSKKPNANGLTRLKTLKIDKSVEPPCCTPIQLSLHDRRRRGWPPGLSGSRLWTHACVMDVQIREASVATAPLATFPDICDKLDMRSSCSLVVLLHKTNSDGCSHYISCFFFVFWERVKRVFI</sequence>
<organism evidence="2 3">
    <name type="scientific">Elysia crispata</name>
    <name type="common">lettuce slug</name>
    <dbReference type="NCBI Taxonomy" id="231223"/>
    <lineage>
        <taxon>Eukaryota</taxon>
        <taxon>Metazoa</taxon>
        <taxon>Spiralia</taxon>
        <taxon>Lophotrochozoa</taxon>
        <taxon>Mollusca</taxon>
        <taxon>Gastropoda</taxon>
        <taxon>Heterobranchia</taxon>
        <taxon>Euthyneura</taxon>
        <taxon>Panpulmonata</taxon>
        <taxon>Sacoglossa</taxon>
        <taxon>Placobranchoidea</taxon>
        <taxon>Plakobranchidae</taxon>
        <taxon>Elysia</taxon>
    </lineage>
</organism>
<feature type="region of interest" description="Disordered" evidence="1">
    <location>
        <begin position="1"/>
        <end position="22"/>
    </location>
</feature>
<evidence type="ECO:0000313" key="2">
    <source>
        <dbReference type="EMBL" id="KAK3784862.1"/>
    </source>
</evidence>
<dbReference type="EMBL" id="JAWDGP010002185">
    <property type="protein sequence ID" value="KAK3784862.1"/>
    <property type="molecule type" value="Genomic_DNA"/>
</dbReference>
<dbReference type="AlphaFoldDB" id="A0AAE1DW31"/>
<name>A0AAE1DW31_9GAST</name>
<comment type="caution">
    <text evidence="2">The sequence shown here is derived from an EMBL/GenBank/DDBJ whole genome shotgun (WGS) entry which is preliminary data.</text>
</comment>
<dbReference type="Proteomes" id="UP001283361">
    <property type="component" value="Unassembled WGS sequence"/>
</dbReference>
<evidence type="ECO:0000256" key="1">
    <source>
        <dbReference type="SAM" id="MobiDB-lite"/>
    </source>
</evidence>
<protein>
    <submittedName>
        <fullName evidence="2">Uncharacterized protein</fullName>
    </submittedName>
</protein>
<proteinExistence type="predicted"/>
<evidence type="ECO:0000313" key="3">
    <source>
        <dbReference type="Proteomes" id="UP001283361"/>
    </source>
</evidence>
<reference evidence="2" key="1">
    <citation type="journal article" date="2023" name="G3 (Bethesda)">
        <title>A reference genome for the long-term kleptoplast-retaining sea slug Elysia crispata morphotype clarki.</title>
        <authorList>
            <person name="Eastman K.E."/>
            <person name="Pendleton A.L."/>
            <person name="Shaikh M.A."/>
            <person name="Suttiyut T."/>
            <person name="Ogas R."/>
            <person name="Tomko P."/>
            <person name="Gavelis G."/>
            <person name="Widhalm J.R."/>
            <person name="Wisecaver J.H."/>
        </authorList>
    </citation>
    <scope>NUCLEOTIDE SEQUENCE</scope>
    <source>
        <strain evidence="2">ECLA1</strain>
    </source>
</reference>
<keyword evidence="3" id="KW-1185">Reference proteome</keyword>
<accession>A0AAE1DW31</accession>